<protein>
    <submittedName>
        <fullName evidence="1">Uncharacterized protein</fullName>
    </submittedName>
</protein>
<proteinExistence type="predicted"/>
<evidence type="ECO:0000313" key="2">
    <source>
        <dbReference type="Proteomes" id="UP001497535"/>
    </source>
</evidence>
<dbReference type="EMBL" id="CAVMJV010000037">
    <property type="protein sequence ID" value="CAK5079118.1"/>
    <property type="molecule type" value="Genomic_DNA"/>
</dbReference>
<accession>A0ACB0ZLG3</accession>
<organism evidence="1 2">
    <name type="scientific">Meloidogyne enterolobii</name>
    <name type="common">Root-knot nematode worm</name>
    <name type="synonym">Meloidogyne mayaguensis</name>
    <dbReference type="NCBI Taxonomy" id="390850"/>
    <lineage>
        <taxon>Eukaryota</taxon>
        <taxon>Metazoa</taxon>
        <taxon>Ecdysozoa</taxon>
        <taxon>Nematoda</taxon>
        <taxon>Chromadorea</taxon>
        <taxon>Rhabditida</taxon>
        <taxon>Tylenchina</taxon>
        <taxon>Tylenchomorpha</taxon>
        <taxon>Tylenchoidea</taxon>
        <taxon>Meloidogynidae</taxon>
        <taxon>Meloidogyninae</taxon>
        <taxon>Meloidogyne</taxon>
    </lineage>
</organism>
<gene>
    <name evidence="1" type="ORF">MENTE1834_LOCUS26208</name>
</gene>
<keyword evidence="2" id="KW-1185">Reference proteome</keyword>
<sequence length="185" mass="20866">MQDFGVLTANNEICTTSSMCAKEIYQNKNYLLKDGVLITSAYLTSAGDSIHNYNLPIGFVPVLAVVVNDGKTTGMIHTARAGLTSLKEAEHFFALGTEDWRNSCFNATQFAFEFCKRKLIPWNVKDDERFYFLYDPPDLERKGSSAGIPLLIAVLSKILNRKPANGEKFLKYFFVKNKISSKIFR</sequence>
<dbReference type="Proteomes" id="UP001497535">
    <property type="component" value="Unassembled WGS sequence"/>
</dbReference>
<name>A0ACB0ZLG3_MELEN</name>
<evidence type="ECO:0000313" key="1">
    <source>
        <dbReference type="EMBL" id="CAK5079118.1"/>
    </source>
</evidence>
<comment type="caution">
    <text evidence="1">The sequence shown here is derived from an EMBL/GenBank/DDBJ whole genome shotgun (WGS) entry which is preliminary data.</text>
</comment>
<reference evidence="1" key="1">
    <citation type="submission" date="2023-11" db="EMBL/GenBank/DDBJ databases">
        <authorList>
            <person name="Poullet M."/>
        </authorList>
    </citation>
    <scope>NUCLEOTIDE SEQUENCE</scope>
    <source>
        <strain evidence="1">E1834</strain>
    </source>
</reference>